<evidence type="ECO:0000313" key="2">
    <source>
        <dbReference type="EMBL" id="KAH3668853.1"/>
    </source>
</evidence>
<proteinExistence type="predicted"/>
<feature type="compositionally biased region" description="Polar residues" evidence="1">
    <location>
        <begin position="149"/>
        <end position="170"/>
    </location>
</feature>
<protein>
    <submittedName>
        <fullName evidence="2">Uncharacterized protein</fullName>
    </submittedName>
</protein>
<dbReference type="AlphaFoldDB" id="A0A9P8T774"/>
<name>A0A9P8T774_9ASCO</name>
<keyword evidence="3" id="KW-1185">Reference proteome</keyword>
<gene>
    <name evidence="2" type="ORF">OGAPHI_002608</name>
</gene>
<dbReference type="OrthoDB" id="10656864at2759"/>
<dbReference type="EMBL" id="JAEUBE010000158">
    <property type="protein sequence ID" value="KAH3668853.1"/>
    <property type="molecule type" value="Genomic_DNA"/>
</dbReference>
<dbReference type="GeneID" id="70234575"/>
<evidence type="ECO:0000313" key="3">
    <source>
        <dbReference type="Proteomes" id="UP000769157"/>
    </source>
</evidence>
<reference evidence="2" key="2">
    <citation type="submission" date="2021-01" db="EMBL/GenBank/DDBJ databases">
        <authorList>
            <person name="Schikora-Tamarit M.A."/>
        </authorList>
    </citation>
    <scope>NUCLEOTIDE SEQUENCE</scope>
    <source>
        <strain evidence="2">CBS6075</strain>
    </source>
</reference>
<dbReference type="RefSeq" id="XP_046063267.1">
    <property type="nucleotide sequence ID" value="XM_046203497.1"/>
</dbReference>
<feature type="compositionally biased region" description="Basic and acidic residues" evidence="1">
    <location>
        <begin position="171"/>
        <end position="180"/>
    </location>
</feature>
<accession>A0A9P8T774</accession>
<organism evidence="2 3">
    <name type="scientific">Ogataea philodendri</name>
    <dbReference type="NCBI Taxonomy" id="1378263"/>
    <lineage>
        <taxon>Eukaryota</taxon>
        <taxon>Fungi</taxon>
        <taxon>Dikarya</taxon>
        <taxon>Ascomycota</taxon>
        <taxon>Saccharomycotina</taxon>
        <taxon>Pichiomycetes</taxon>
        <taxon>Pichiales</taxon>
        <taxon>Pichiaceae</taxon>
        <taxon>Ogataea</taxon>
    </lineage>
</organism>
<evidence type="ECO:0000256" key="1">
    <source>
        <dbReference type="SAM" id="MobiDB-lite"/>
    </source>
</evidence>
<feature type="region of interest" description="Disordered" evidence="1">
    <location>
        <begin position="140"/>
        <end position="180"/>
    </location>
</feature>
<reference evidence="2" key="1">
    <citation type="journal article" date="2021" name="Open Biol.">
        <title>Shared evolutionary footprints suggest mitochondrial oxidative damage underlies multiple complex I losses in fungi.</title>
        <authorList>
            <person name="Schikora-Tamarit M.A."/>
            <person name="Marcet-Houben M."/>
            <person name="Nosek J."/>
            <person name="Gabaldon T."/>
        </authorList>
    </citation>
    <scope>NUCLEOTIDE SEQUENCE</scope>
    <source>
        <strain evidence="2">CBS6075</strain>
    </source>
</reference>
<comment type="caution">
    <text evidence="2">The sequence shown here is derived from an EMBL/GenBank/DDBJ whole genome shotgun (WGS) entry which is preliminary data.</text>
</comment>
<sequence length="249" mass="27545">MVQTAGMNPFMTKLNPGDQLLNLSLSAKIKEPLLKSTPLVLQPIGRAMKKSTIRPKLQTIENVWSLDTKPDAKQVMAMCDTTHAAYTPTQGTNQGDRVGVSNQVREEHSDSLWSIEICPVEQTTRGWQTATKLCHADCNKQNKRGRNCPSPNQRDGSSGKTLSQHTGNRWEQSHNTESHTKNLERGKFTLQFLFVADLCEQLVVRLRQLGVNNLGPLHIAVPAVGDGNIVGFVGVHFGAQKPGWLFEIV</sequence>
<dbReference type="Proteomes" id="UP000769157">
    <property type="component" value="Unassembled WGS sequence"/>
</dbReference>